<evidence type="ECO:0000256" key="3">
    <source>
        <dbReference type="ARBA" id="ARBA00023002"/>
    </source>
</evidence>
<dbReference type="OrthoDB" id="6251714at2759"/>
<sequence length="271" mass="29803">MKDYKGVLITGASSGIGEAMAIQYARTHGDKVFLALTGRNVIRLQNVRDTCVSYGAKVEIGIFDVCETETLQKFVLRMVNDYDVDVIVANAGVSEATLKRTTYEESWKDLFDVNVTGAMNTVTPAIPIFKKRGRGQLVVTASLASFYLYTAYGASKAAVKRAFEALRVELEPHGIEVNCICPGLVDTRMADAIMDGAVKQTTLASLVPTVTSYVLTTSAQASEIIIDGLERDVECICFPRHQYYLVALMSSLPERLQKLSWSLFGVNEKFE</sequence>
<protein>
    <submittedName>
        <fullName evidence="4">Uncharacterized protein</fullName>
    </submittedName>
</protein>
<dbReference type="STRING" id="667725.A0A0L0FW40"/>
<keyword evidence="3" id="KW-0560">Oxidoreductase</keyword>
<dbReference type="EMBL" id="KQ242193">
    <property type="protein sequence ID" value="KNC80148.1"/>
    <property type="molecule type" value="Genomic_DNA"/>
</dbReference>
<dbReference type="GeneID" id="25907991"/>
<accession>A0A0L0FW40</accession>
<dbReference type="eggNOG" id="KOG1205">
    <property type="taxonomic scope" value="Eukaryota"/>
</dbReference>
<dbReference type="SUPFAM" id="SSF51735">
    <property type="entry name" value="NAD(P)-binding Rossmann-fold domains"/>
    <property type="match status" value="1"/>
</dbReference>
<evidence type="ECO:0000313" key="4">
    <source>
        <dbReference type="EMBL" id="KNC80148.1"/>
    </source>
</evidence>
<reference evidence="4 5" key="1">
    <citation type="submission" date="2011-02" db="EMBL/GenBank/DDBJ databases">
        <title>The Genome Sequence of Sphaeroforma arctica JP610.</title>
        <authorList>
            <consortium name="The Broad Institute Genome Sequencing Platform"/>
            <person name="Russ C."/>
            <person name="Cuomo C."/>
            <person name="Young S.K."/>
            <person name="Zeng Q."/>
            <person name="Gargeya S."/>
            <person name="Alvarado L."/>
            <person name="Berlin A."/>
            <person name="Chapman S.B."/>
            <person name="Chen Z."/>
            <person name="Freedman E."/>
            <person name="Gellesch M."/>
            <person name="Goldberg J."/>
            <person name="Griggs A."/>
            <person name="Gujja S."/>
            <person name="Heilman E."/>
            <person name="Heiman D."/>
            <person name="Howarth C."/>
            <person name="Mehta T."/>
            <person name="Neiman D."/>
            <person name="Pearson M."/>
            <person name="Roberts A."/>
            <person name="Saif S."/>
            <person name="Shea T."/>
            <person name="Shenoy N."/>
            <person name="Sisk P."/>
            <person name="Stolte C."/>
            <person name="Sykes S."/>
            <person name="White J."/>
            <person name="Yandava C."/>
            <person name="Burger G."/>
            <person name="Gray M.W."/>
            <person name="Holland P.W.H."/>
            <person name="King N."/>
            <person name="Lang F.B.F."/>
            <person name="Roger A.J."/>
            <person name="Ruiz-Trillo I."/>
            <person name="Haas B."/>
            <person name="Nusbaum C."/>
            <person name="Birren B."/>
        </authorList>
    </citation>
    <scope>NUCLEOTIDE SEQUENCE [LARGE SCALE GENOMIC DNA]</scope>
    <source>
        <strain evidence="4 5">JP610</strain>
    </source>
</reference>
<dbReference type="Gene3D" id="3.40.50.720">
    <property type="entry name" value="NAD(P)-binding Rossmann-like Domain"/>
    <property type="match status" value="1"/>
</dbReference>
<evidence type="ECO:0000256" key="1">
    <source>
        <dbReference type="ARBA" id="ARBA00006484"/>
    </source>
</evidence>
<dbReference type="Pfam" id="PF00106">
    <property type="entry name" value="adh_short"/>
    <property type="match status" value="1"/>
</dbReference>
<gene>
    <name evidence="4" type="ORF">SARC_07487</name>
</gene>
<dbReference type="InterPro" id="IPR036291">
    <property type="entry name" value="NAD(P)-bd_dom_sf"/>
</dbReference>
<keyword evidence="5" id="KW-1185">Reference proteome</keyword>
<organism evidence="4 5">
    <name type="scientific">Sphaeroforma arctica JP610</name>
    <dbReference type="NCBI Taxonomy" id="667725"/>
    <lineage>
        <taxon>Eukaryota</taxon>
        <taxon>Ichthyosporea</taxon>
        <taxon>Ichthyophonida</taxon>
        <taxon>Sphaeroforma</taxon>
    </lineage>
</organism>
<dbReference type="RefSeq" id="XP_014154050.1">
    <property type="nucleotide sequence ID" value="XM_014298575.1"/>
</dbReference>
<proteinExistence type="inferred from homology"/>
<dbReference type="PANTHER" id="PTHR43391">
    <property type="entry name" value="RETINOL DEHYDROGENASE-RELATED"/>
    <property type="match status" value="1"/>
</dbReference>
<name>A0A0L0FW40_9EUKA</name>
<dbReference type="AlphaFoldDB" id="A0A0L0FW40"/>
<dbReference type="PANTHER" id="PTHR43391:SF14">
    <property type="entry name" value="DEHYDROGENASE_REDUCTASE SDR FAMILY PROTEIN 7-LIKE"/>
    <property type="match status" value="1"/>
</dbReference>
<dbReference type="PRINTS" id="PR00081">
    <property type="entry name" value="GDHRDH"/>
</dbReference>
<comment type="similarity">
    <text evidence="1">Belongs to the short-chain dehydrogenases/reductases (SDR) family.</text>
</comment>
<evidence type="ECO:0000313" key="5">
    <source>
        <dbReference type="Proteomes" id="UP000054560"/>
    </source>
</evidence>
<keyword evidence="2" id="KW-0521">NADP</keyword>
<dbReference type="GO" id="GO:0016491">
    <property type="term" value="F:oxidoreductase activity"/>
    <property type="evidence" value="ECO:0007669"/>
    <property type="project" value="UniProtKB-KW"/>
</dbReference>
<evidence type="ECO:0000256" key="2">
    <source>
        <dbReference type="ARBA" id="ARBA00022857"/>
    </source>
</evidence>
<dbReference type="InterPro" id="IPR002347">
    <property type="entry name" value="SDR_fam"/>
</dbReference>
<dbReference type="Proteomes" id="UP000054560">
    <property type="component" value="Unassembled WGS sequence"/>
</dbReference>